<dbReference type="SUPFAM" id="SSF50022">
    <property type="entry name" value="ISP domain"/>
    <property type="match status" value="1"/>
</dbReference>
<evidence type="ECO:0000256" key="3">
    <source>
        <dbReference type="ARBA" id="ARBA00022630"/>
    </source>
</evidence>
<keyword evidence="5" id="KW-0479">Metal-binding</keyword>
<dbReference type="InterPro" id="IPR028202">
    <property type="entry name" value="Reductase_C"/>
</dbReference>
<dbReference type="Gene3D" id="3.50.50.60">
    <property type="entry name" value="FAD/NAD(P)-binding domain"/>
    <property type="match status" value="2"/>
</dbReference>
<evidence type="ECO:0000313" key="13">
    <source>
        <dbReference type="Proteomes" id="UP000192578"/>
    </source>
</evidence>
<protein>
    <submittedName>
        <fullName evidence="12">Apoptosis-inducing factor 3</fullName>
    </submittedName>
</protein>
<reference evidence="13" key="1">
    <citation type="submission" date="2017-01" db="EMBL/GenBank/DDBJ databases">
        <title>Comparative genomics of anhydrobiosis in the tardigrade Hypsibius dujardini.</title>
        <authorList>
            <person name="Yoshida Y."/>
            <person name="Koutsovoulos G."/>
            <person name="Laetsch D."/>
            <person name="Stevens L."/>
            <person name="Kumar S."/>
            <person name="Horikawa D."/>
            <person name="Ishino K."/>
            <person name="Komine S."/>
            <person name="Tomita M."/>
            <person name="Blaxter M."/>
            <person name="Arakawa K."/>
        </authorList>
    </citation>
    <scope>NUCLEOTIDE SEQUENCE [LARGE SCALE GENOMIC DNA]</scope>
    <source>
        <strain evidence="13">Z151</strain>
    </source>
</reference>
<comment type="cofactor">
    <cofactor evidence="1">
        <name>FAD</name>
        <dbReference type="ChEBI" id="CHEBI:57692"/>
    </cofactor>
</comment>
<proteinExistence type="inferred from homology"/>
<keyword evidence="9" id="KW-0411">Iron-sulfur</keyword>
<dbReference type="InterPro" id="IPR036188">
    <property type="entry name" value="FAD/NAD-bd_sf"/>
</dbReference>
<evidence type="ECO:0000256" key="4">
    <source>
        <dbReference type="ARBA" id="ARBA00022714"/>
    </source>
</evidence>
<evidence type="ECO:0000256" key="1">
    <source>
        <dbReference type="ARBA" id="ARBA00001974"/>
    </source>
</evidence>
<dbReference type="EMBL" id="MTYJ01000131">
    <property type="protein sequence ID" value="OQV13035.1"/>
    <property type="molecule type" value="Genomic_DNA"/>
</dbReference>
<evidence type="ECO:0000256" key="9">
    <source>
        <dbReference type="ARBA" id="ARBA00023014"/>
    </source>
</evidence>
<keyword evidence="4" id="KW-0001">2Fe-2S</keyword>
<dbReference type="InterPro" id="IPR023753">
    <property type="entry name" value="FAD/NAD-binding_dom"/>
</dbReference>
<sequence length="569" mass="63227">MGSNPSRSAKATQDMAVQEERRMEAKQISRRLDEAYMRMRKTDDTFELLVCHHGDLKHGEIRELTIENAKLLLIRDADQYFIVGNKCSHYNGPLRKGSYFNGRLRCPWHGACFNLVTGEIEEYPGLDGVPAFPVKVVKGSVIVQVDRRLLGRAKVLPAMSKVDLTVETIFVIVGGGPASLVAAETLRKKNFCGRIVIFAKEQMAPYDRPKLSKVLDVDPNMLLLRDSEHYKKYDIELMIDQEIVSIDPSDRTVTAKTKLMLRYDKLLICTGGSPRRLNVPGCKLKNICCLGTPDEAAFVATAGQDKRIVIIGASFLALEVAAFMGYKAKSVSITCRSNYPFENLLGRHIGKLLRQMLRDRGVIFYENSNVVGFEGTDGAVSGVLIKSDKTKDLVTATAELVLYAIGAVPRTIPNTKCLLNSGVELDADGYINVDQFMRTNIERVFAAGDCSTFPLSDSGSRAKVQHWAMAHSQGRIASLNMMSSGHLEPLRSVPYFWTTIFGKNIRYAGYCDSFDDVMITGDLENGRWVAFYLKQDDVKAVATMNYDGVASQFADLQMAGKFTTRADLL</sequence>
<dbReference type="GO" id="GO:0051537">
    <property type="term" value="F:2 iron, 2 sulfur cluster binding"/>
    <property type="evidence" value="ECO:0007669"/>
    <property type="project" value="UniProtKB-KW"/>
</dbReference>
<dbReference type="GO" id="GO:0016651">
    <property type="term" value="F:oxidoreductase activity, acting on NAD(P)H"/>
    <property type="evidence" value="ECO:0007669"/>
    <property type="project" value="TreeGrafter"/>
</dbReference>
<dbReference type="Gene3D" id="3.30.390.30">
    <property type="match status" value="1"/>
</dbReference>
<dbReference type="InterPro" id="IPR036922">
    <property type="entry name" value="Rieske_2Fe-2S_sf"/>
</dbReference>
<dbReference type="AlphaFoldDB" id="A0A1W0WCT4"/>
<evidence type="ECO:0000256" key="5">
    <source>
        <dbReference type="ARBA" id="ARBA00022723"/>
    </source>
</evidence>
<keyword evidence="13" id="KW-1185">Reference proteome</keyword>
<gene>
    <name evidence="12" type="ORF">BV898_12693</name>
</gene>
<keyword evidence="7" id="KW-0560">Oxidoreductase</keyword>
<dbReference type="InterPro" id="IPR050446">
    <property type="entry name" value="FAD-oxidoreductase/Apoptosis"/>
</dbReference>
<evidence type="ECO:0000256" key="2">
    <source>
        <dbReference type="ARBA" id="ARBA00006442"/>
    </source>
</evidence>
<dbReference type="GO" id="GO:0046872">
    <property type="term" value="F:metal ion binding"/>
    <property type="evidence" value="ECO:0007669"/>
    <property type="project" value="UniProtKB-KW"/>
</dbReference>
<dbReference type="CDD" id="cd03478">
    <property type="entry name" value="Rieske_AIFL_N"/>
    <property type="match status" value="1"/>
</dbReference>
<dbReference type="PRINTS" id="PR00368">
    <property type="entry name" value="FADPNR"/>
</dbReference>
<dbReference type="Pfam" id="PF14759">
    <property type="entry name" value="Reductase_C"/>
    <property type="match status" value="1"/>
</dbReference>
<dbReference type="Pfam" id="PF00355">
    <property type="entry name" value="Rieske"/>
    <property type="match status" value="1"/>
</dbReference>
<evidence type="ECO:0000256" key="10">
    <source>
        <dbReference type="SAM" id="MobiDB-lite"/>
    </source>
</evidence>
<dbReference type="Pfam" id="PF07992">
    <property type="entry name" value="Pyr_redox_2"/>
    <property type="match status" value="1"/>
</dbReference>
<dbReference type="InterPro" id="IPR016156">
    <property type="entry name" value="FAD/NAD-linked_Rdtase_dimer_sf"/>
</dbReference>
<dbReference type="PRINTS" id="PR00469">
    <property type="entry name" value="PNDRDTASEII"/>
</dbReference>
<comment type="similarity">
    <text evidence="2">Belongs to the FAD-dependent oxidoreductase family.</text>
</comment>
<dbReference type="InterPro" id="IPR017941">
    <property type="entry name" value="Rieske_2Fe-2S"/>
</dbReference>
<dbReference type="PROSITE" id="PS51296">
    <property type="entry name" value="RIESKE"/>
    <property type="match status" value="1"/>
</dbReference>
<dbReference type="PANTHER" id="PTHR43557:SF2">
    <property type="entry name" value="RIESKE DOMAIN-CONTAINING PROTEIN-RELATED"/>
    <property type="match status" value="1"/>
</dbReference>
<feature type="region of interest" description="Disordered" evidence="10">
    <location>
        <begin position="1"/>
        <end position="24"/>
    </location>
</feature>
<dbReference type="Proteomes" id="UP000192578">
    <property type="component" value="Unassembled WGS sequence"/>
</dbReference>
<comment type="caution">
    <text evidence="12">The sequence shown here is derived from an EMBL/GenBank/DDBJ whole genome shotgun (WGS) entry which is preliminary data.</text>
</comment>
<evidence type="ECO:0000259" key="11">
    <source>
        <dbReference type="PROSITE" id="PS51296"/>
    </source>
</evidence>
<accession>A0A1W0WCT4</accession>
<keyword evidence="3" id="KW-0285">Flavoprotein</keyword>
<feature type="domain" description="Rieske" evidence="11">
    <location>
        <begin position="48"/>
        <end position="143"/>
    </location>
</feature>
<evidence type="ECO:0000256" key="6">
    <source>
        <dbReference type="ARBA" id="ARBA00022827"/>
    </source>
</evidence>
<keyword evidence="6" id="KW-0274">FAD</keyword>
<name>A0A1W0WCT4_HYPEX</name>
<dbReference type="SUPFAM" id="SSF51905">
    <property type="entry name" value="FAD/NAD(P)-binding domain"/>
    <property type="match status" value="1"/>
</dbReference>
<dbReference type="OrthoDB" id="432169at2759"/>
<evidence type="ECO:0000313" key="12">
    <source>
        <dbReference type="EMBL" id="OQV13035.1"/>
    </source>
</evidence>
<evidence type="ECO:0000256" key="8">
    <source>
        <dbReference type="ARBA" id="ARBA00023004"/>
    </source>
</evidence>
<evidence type="ECO:0000256" key="7">
    <source>
        <dbReference type="ARBA" id="ARBA00023002"/>
    </source>
</evidence>
<keyword evidence="8" id="KW-0408">Iron</keyword>
<organism evidence="12 13">
    <name type="scientific">Hypsibius exemplaris</name>
    <name type="common">Freshwater tardigrade</name>
    <dbReference type="NCBI Taxonomy" id="2072580"/>
    <lineage>
        <taxon>Eukaryota</taxon>
        <taxon>Metazoa</taxon>
        <taxon>Ecdysozoa</taxon>
        <taxon>Tardigrada</taxon>
        <taxon>Eutardigrada</taxon>
        <taxon>Parachela</taxon>
        <taxon>Hypsibioidea</taxon>
        <taxon>Hypsibiidae</taxon>
        <taxon>Hypsibius</taxon>
    </lineage>
</organism>
<dbReference type="PANTHER" id="PTHR43557">
    <property type="entry name" value="APOPTOSIS-INDUCING FACTOR 1"/>
    <property type="match status" value="1"/>
</dbReference>
<dbReference type="GO" id="GO:0005737">
    <property type="term" value="C:cytoplasm"/>
    <property type="evidence" value="ECO:0007669"/>
    <property type="project" value="TreeGrafter"/>
</dbReference>
<feature type="compositionally biased region" description="Polar residues" evidence="10">
    <location>
        <begin position="1"/>
        <end position="11"/>
    </location>
</feature>
<dbReference type="SUPFAM" id="SSF55424">
    <property type="entry name" value="FAD/NAD-linked reductases, dimerisation (C-terminal) domain"/>
    <property type="match status" value="1"/>
</dbReference>
<dbReference type="Gene3D" id="2.102.10.10">
    <property type="entry name" value="Rieske [2Fe-2S] iron-sulphur domain"/>
    <property type="match status" value="1"/>
</dbReference>